<evidence type="ECO:0000256" key="1">
    <source>
        <dbReference type="SAM" id="MobiDB-lite"/>
    </source>
</evidence>
<feature type="region of interest" description="Disordered" evidence="1">
    <location>
        <begin position="52"/>
        <end position="94"/>
    </location>
</feature>
<accession>A0A0E0FEA2</accession>
<evidence type="ECO:0000313" key="2">
    <source>
        <dbReference type="EnsemblPlants" id="OMERI12G13660.1"/>
    </source>
</evidence>
<dbReference type="AlphaFoldDB" id="A0A0E0FEA2"/>
<keyword evidence="3" id="KW-1185">Reference proteome</keyword>
<reference evidence="2" key="2">
    <citation type="submission" date="2018-05" db="EMBL/GenBank/DDBJ databases">
        <title>OmerRS3 (Oryza meridionalis Reference Sequence Version 3).</title>
        <authorList>
            <person name="Zhang J."/>
            <person name="Kudrna D."/>
            <person name="Lee S."/>
            <person name="Talag J."/>
            <person name="Welchert J."/>
            <person name="Wing R.A."/>
        </authorList>
    </citation>
    <scope>NUCLEOTIDE SEQUENCE [LARGE SCALE GENOMIC DNA]</scope>
    <source>
        <strain evidence="2">cv. OR44</strain>
    </source>
</reference>
<dbReference type="Proteomes" id="UP000008021">
    <property type="component" value="Chromosome 12"/>
</dbReference>
<proteinExistence type="predicted"/>
<protein>
    <submittedName>
        <fullName evidence="2">Uncharacterized protein</fullName>
    </submittedName>
</protein>
<sequence length="155" mass="17740">MAMPSQELNSAAAARGRRRRQQNPPGENGRLIAAVYVGSPLRQVSNQLITPQICKKEDTPESINPPATDEKRETLVPQRIRRGHKHNHQKTKISPTQREIIHMRKEKYKAYEFQCGTNISLLIIQQEQQANRNSRNRTEAEQLCIHNTATIPITE</sequence>
<dbReference type="Gramene" id="OMERI12G13660.1">
    <property type="protein sequence ID" value="OMERI12G13660.1"/>
    <property type="gene ID" value="OMERI12G13660"/>
</dbReference>
<feature type="region of interest" description="Disordered" evidence="1">
    <location>
        <begin position="1"/>
        <end position="30"/>
    </location>
</feature>
<feature type="compositionally biased region" description="Basic residues" evidence="1">
    <location>
        <begin position="79"/>
        <end position="91"/>
    </location>
</feature>
<dbReference type="HOGENOM" id="CLU_1698292_0_0_1"/>
<name>A0A0E0FEA2_9ORYZ</name>
<reference evidence="2" key="1">
    <citation type="submission" date="2015-04" db="UniProtKB">
        <authorList>
            <consortium name="EnsemblPlants"/>
        </authorList>
    </citation>
    <scope>IDENTIFICATION</scope>
</reference>
<evidence type="ECO:0000313" key="3">
    <source>
        <dbReference type="Proteomes" id="UP000008021"/>
    </source>
</evidence>
<organism evidence="2">
    <name type="scientific">Oryza meridionalis</name>
    <dbReference type="NCBI Taxonomy" id="40149"/>
    <lineage>
        <taxon>Eukaryota</taxon>
        <taxon>Viridiplantae</taxon>
        <taxon>Streptophyta</taxon>
        <taxon>Embryophyta</taxon>
        <taxon>Tracheophyta</taxon>
        <taxon>Spermatophyta</taxon>
        <taxon>Magnoliopsida</taxon>
        <taxon>Liliopsida</taxon>
        <taxon>Poales</taxon>
        <taxon>Poaceae</taxon>
        <taxon>BOP clade</taxon>
        <taxon>Oryzoideae</taxon>
        <taxon>Oryzeae</taxon>
        <taxon>Oryzinae</taxon>
        <taxon>Oryza</taxon>
    </lineage>
</organism>
<dbReference type="EnsemblPlants" id="OMERI12G13660.1">
    <property type="protein sequence ID" value="OMERI12G13660.1"/>
    <property type="gene ID" value="OMERI12G13660"/>
</dbReference>